<sequence length="58" mass="6987">MYPDLSQHWPTEEYNVFINWLRECHKNYNSHLLIVFSHGRGEISLFSSSYKATNLIWL</sequence>
<proteinExistence type="predicted"/>
<reference evidence="1" key="2">
    <citation type="submission" date="2025-08" db="UniProtKB">
        <authorList>
            <consortium name="Ensembl"/>
        </authorList>
    </citation>
    <scope>IDENTIFICATION</scope>
</reference>
<organism evidence="1 2">
    <name type="scientific">Panthera leo</name>
    <name type="common">Lion</name>
    <dbReference type="NCBI Taxonomy" id="9689"/>
    <lineage>
        <taxon>Eukaryota</taxon>
        <taxon>Metazoa</taxon>
        <taxon>Chordata</taxon>
        <taxon>Craniata</taxon>
        <taxon>Vertebrata</taxon>
        <taxon>Euteleostomi</taxon>
        <taxon>Mammalia</taxon>
        <taxon>Eutheria</taxon>
        <taxon>Laurasiatheria</taxon>
        <taxon>Carnivora</taxon>
        <taxon>Feliformia</taxon>
        <taxon>Felidae</taxon>
        <taxon>Pantherinae</taxon>
        <taxon>Panthera</taxon>
    </lineage>
</organism>
<accession>A0A8C9D207</accession>
<dbReference type="PROSITE" id="PS01121">
    <property type="entry name" value="CASPASE_HIS"/>
    <property type="match status" value="1"/>
</dbReference>
<reference evidence="1" key="1">
    <citation type="journal article" date="2019" name="bioRxiv">
        <title>Long live the king: chromosome-level assembly of the lion (Panthera leo) using linked-read, Hi-C, and long read data.</title>
        <authorList>
            <person name="Armstrong E.E."/>
            <person name="Taylor R.W."/>
            <person name="Miller D.E."/>
            <person name="Kaelin C."/>
            <person name="Barsh G."/>
            <person name="Hadly E.A."/>
            <person name="Petrov D."/>
        </authorList>
    </citation>
    <scope>NUCLEOTIDE SEQUENCE [LARGE SCALE GENOMIC DNA]</scope>
</reference>
<dbReference type="AlphaFoldDB" id="A0A8C9D207"/>
<dbReference type="Proteomes" id="UP000694399">
    <property type="component" value="Chromosome A1"/>
</dbReference>
<protein>
    <submittedName>
        <fullName evidence="1">Uncharacterized protein</fullName>
    </submittedName>
</protein>
<dbReference type="GeneTree" id="ENSGT01030000240353"/>
<evidence type="ECO:0000313" key="1">
    <source>
        <dbReference type="Ensembl" id="ENSPLOP00000008382.1"/>
    </source>
</evidence>
<name>A0A8C9D207_PANLE</name>
<evidence type="ECO:0000313" key="2">
    <source>
        <dbReference type="Proteomes" id="UP000694399"/>
    </source>
</evidence>
<keyword evidence="2" id="KW-1185">Reference proteome</keyword>
<reference evidence="1" key="3">
    <citation type="submission" date="2025-09" db="UniProtKB">
        <authorList>
            <consortium name="Ensembl"/>
        </authorList>
    </citation>
    <scope>IDENTIFICATION</scope>
</reference>
<dbReference type="Ensembl" id="ENSPLOT00000009278.1">
    <property type="protein sequence ID" value="ENSPLOP00000008382.1"/>
    <property type="gene ID" value="ENSPLOG00000006190.1"/>
</dbReference>
<dbReference type="InterPro" id="IPR016129">
    <property type="entry name" value="Caspase_his_AS"/>
</dbReference>